<dbReference type="EMBL" id="SHOA02000010">
    <property type="protein sequence ID" value="TDH70263.1"/>
    <property type="molecule type" value="Genomic_DNA"/>
</dbReference>
<accession>A0A976FNY4</accession>
<dbReference type="AlphaFoldDB" id="A0A976FNY4"/>
<dbReference type="RefSeq" id="XP_067819762.1">
    <property type="nucleotide sequence ID" value="XM_067959740.1"/>
</dbReference>
<dbReference type="Proteomes" id="UP000294530">
    <property type="component" value="Unassembled WGS sequence"/>
</dbReference>
<gene>
    <name evidence="1" type="ORF">CCR75_001638</name>
</gene>
<organism evidence="1 2">
    <name type="scientific">Bremia lactucae</name>
    <name type="common">Lettuce downy mildew</name>
    <dbReference type="NCBI Taxonomy" id="4779"/>
    <lineage>
        <taxon>Eukaryota</taxon>
        <taxon>Sar</taxon>
        <taxon>Stramenopiles</taxon>
        <taxon>Oomycota</taxon>
        <taxon>Peronosporomycetes</taxon>
        <taxon>Peronosporales</taxon>
        <taxon>Peronosporaceae</taxon>
        <taxon>Bremia</taxon>
    </lineage>
</organism>
<dbReference type="GeneID" id="94345411"/>
<name>A0A976FNY4_BRELC</name>
<keyword evidence="2" id="KW-1185">Reference proteome</keyword>
<proteinExistence type="predicted"/>
<evidence type="ECO:0000313" key="2">
    <source>
        <dbReference type="Proteomes" id="UP000294530"/>
    </source>
</evidence>
<dbReference type="KEGG" id="blac:94345411"/>
<reference evidence="1 2" key="1">
    <citation type="journal article" date="2021" name="Genome Biol.">
        <title>AFLAP: assembly-free linkage analysis pipeline using k-mers from genome sequencing data.</title>
        <authorList>
            <person name="Fletcher K."/>
            <person name="Zhang L."/>
            <person name="Gil J."/>
            <person name="Han R."/>
            <person name="Cavanaugh K."/>
            <person name="Michelmore R."/>
        </authorList>
    </citation>
    <scope>NUCLEOTIDE SEQUENCE [LARGE SCALE GENOMIC DNA]</scope>
    <source>
        <strain evidence="1 2">SF5</strain>
    </source>
</reference>
<sequence length="69" mass="7693">MADVSVMWKAGITVENGGGRKEERLGSSACGMDECVGRWRLFACVKTKEKELVEMEERSGVDERKDIVV</sequence>
<protein>
    <submittedName>
        <fullName evidence="1">Uncharacterized protein</fullName>
    </submittedName>
</protein>
<evidence type="ECO:0000313" key="1">
    <source>
        <dbReference type="EMBL" id="TDH70263.1"/>
    </source>
</evidence>
<comment type="caution">
    <text evidence="1">The sequence shown here is derived from an EMBL/GenBank/DDBJ whole genome shotgun (WGS) entry which is preliminary data.</text>
</comment>